<dbReference type="SUPFAM" id="SSF51971">
    <property type="entry name" value="Nucleotide-binding domain"/>
    <property type="match status" value="1"/>
</dbReference>
<comment type="caution">
    <text evidence="8">The sequence shown here is derived from an EMBL/GenBank/DDBJ whole genome shotgun (WGS) entry which is preliminary data.</text>
</comment>
<dbReference type="AlphaFoldDB" id="A0AAE0NRA3"/>
<feature type="chain" id="PRO_5041938671" evidence="6">
    <location>
        <begin position="21"/>
        <end position="356"/>
    </location>
</feature>
<sequence length="356" mass="39994">MPPKLHVVVIGAGVIGLSAALRLQQEGFKVTIIAQDLPGPFELMHARKHANYASPWAGAHNRWVLPSTPQEERDYQFALRTFRHMESLKQNNASGEAGLTFMTGIEYLENPSQVYRDLTEEKAEQRGYTDFHLIKKADLPKDVEWGCRYSTWCVNPMMYCCYLLRQFTLLGGAIQQGELRDPMEVFEMDSFEEVRTAVNCSGWGFGDPKMSPTRGQLCIVASDCDVTVTRQNADGSWVYIIPRKYGGGTVIGGTREPGNWSTKPDEEVKRQMLDDIKTTYPPITVTLGVEKDDFRVLRDVVGRRPTREGGLRLEAERVAYSKTVVHAYGLGGRGYECSWGVAEEVLKLVMNANVDN</sequence>
<feature type="signal peptide" evidence="6">
    <location>
        <begin position="1"/>
        <end position="20"/>
    </location>
</feature>
<gene>
    <name evidence="8" type="ORF">B0H63DRAFT_474073</name>
</gene>
<dbReference type="EMBL" id="JAULSW010000004">
    <property type="protein sequence ID" value="KAK3386040.1"/>
    <property type="molecule type" value="Genomic_DNA"/>
</dbReference>
<evidence type="ECO:0000256" key="6">
    <source>
        <dbReference type="SAM" id="SignalP"/>
    </source>
</evidence>
<proteinExistence type="inferred from homology"/>
<keyword evidence="3" id="KW-0285">Flavoprotein</keyword>
<evidence type="ECO:0000256" key="4">
    <source>
        <dbReference type="ARBA" id="ARBA00022827"/>
    </source>
</evidence>
<evidence type="ECO:0000256" key="1">
    <source>
        <dbReference type="ARBA" id="ARBA00001974"/>
    </source>
</evidence>
<keyword evidence="5" id="KW-0560">Oxidoreductase</keyword>
<dbReference type="PIRSF" id="PIRSF000189">
    <property type="entry name" value="D-aa_oxidase"/>
    <property type="match status" value="1"/>
</dbReference>
<dbReference type="GO" id="GO:0071949">
    <property type="term" value="F:FAD binding"/>
    <property type="evidence" value="ECO:0007669"/>
    <property type="project" value="InterPro"/>
</dbReference>
<evidence type="ECO:0000256" key="5">
    <source>
        <dbReference type="ARBA" id="ARBA00023002"/>
    </source>
</evidence>
<dbReference type="InterPro" id="IPR023209">
    <property type="entry name" value="DAO"/>
</dbReference>
<dbReference type="Gene3D" id="3.40.50.720">
    <property type="entry name" value="NAD(P)-binding Rossmann-like Domain"/>
    <property type="match status" value="1"/>
</dbReference>
<evidence type="ECO:0000313" key="8">
    <source>
        <dbReference type="EMBL" id="KAK3386040.1"/>
    </source>
</evidence>
<keyword evidence="4" id="KW-0274">FAD</keyword>
<evidence type="ECO:0000313" key="9">
    <source>
        <dbReference type="Proteomes" id="UP001285441"/>
    </source>
</evidence>
<dbReference type="InterPro" id="IPR006181">
    <property type="entry name" value="D-amino_acid_oxidase_CS"/>
</dbReference>
<organism evidence="8 9">
    <name type="scientific">Podospora didyma</name>
    <dbReference type="NCBI Taxonomy" id="330526"/>
    <lineage>
        <taxon>Eukaryota</taxon>
        <taxon>Fungi</taxon>
        <taxon>Dikarya</taxon>
        <taxon>Ascomycota</taxon>
        <taxon>Pezizomycotina</taxon>
        <taxon>Sordariomycetes</taxon>
        <taxon>Sordariomycetidae</taxon>
        <taxon>Sordariales</taxon>
        <taxon>Podosporaceae</taxon>
        <taxon>Podospora</taxon>
    </lineage>
</organism>
<dbReference type="SUPFAM" id="SSF54373">
    <property type="entry name" value="FAD-linked reductases, C-terminal domain"/>
    <property type="match status" value="1"/>
</dbReference>
<protein>
    <submittedName>
        <fullName evidence="8">FAD dependent oxidoreductase-like protein</fullName>
    </submittedName>
</protein>
<comment type="cofactor">
    <cofactor evidence="1">
        <name>FAD</name>
        <dbReference type="ChEBI" id="CHEBI:57692"/>
    </cofactor>
</comment>
<feature type="domain" description="FAD dependent oxidoreductase" evidence="7">
    <location>
        <begin position="6"/>
        <end position="345"/>
    </location>
</feature>
<accession>A0AAE0NRA3</accession>
<comment type="similarity">
    <text evidence="2">Belongs to the DAMOX/DASOX family.</text>
</comment>
<keyword evidence="6" id="KW-0732">Signal</keyword>
<dbReference type="GO" id="GO:0005737">
    <property type="term" value="C:cytoplasm"/>
    <property type="evidence" value="ECO:0007669"/>
    <property type="project" value="TreeGrafter"/>
</dbReference>
<evidence type="ECO:0000256" key="3">
    <source>
        <dbReference type="ARBA" id="ARBA00022630"/>
    </source>
</evidence>
<dbReference type="PANTHER" id="PTHR11530">
    <property type="entry name" value="D-AMINO ACID OXIDASE"/>
    <property type="match status" value="1"/>
</dbReference>
<name>A0AAE0NRA3_9PEZI</name>
<dbReference type="PANTHER" id="PTHR11530:SF26">
    <property type="entry name" value="FAD DEPENDENT OXIDOREDUCTASE SUPERFAMILY (AFU_ORTHOLOGUE AFUA_5G13940)"/>
    <property type="match status" value="1"/>
</dbReference>
<dbReference type="InterPro" id="IPR006076">
    <property type="entry name" value="FAD-dep_OxRdtase"/>
</dbReference>
<keyword evidence="9" id="KW-1185">Reference proteome</keyword>
<evidence type="ECO:0000256" key="2">
    <source>
        <dbReference type="ARBA" id="ARBA00006730"/>
    </source>
</evidence>
<reference evidence="8" key="2">
    <citation type="submission" date="2023-06" db="EMBL/GenBank/DDBJ databases">
        <authorList>
            <consortium name="Lawrence Berkeley National Laboratory"/>
            <person name="Haridas S."/>
            <person name="Hensen N."/>
            <person name="Bonometti L."/>
            <person name="Westerberg I."/>
            <person name="Brannstrom I.O."/>
            <person name="Guillou S."/>
            <person name="Cros-Aarteil S."/>
            <person name="Calhoun S."/>
            <person name="Kuo A."/>
            <person name="Mondo S."/>
            <person name="Pangilinan J."/>
            <person name="Riley R."/>
            <person name="LaButti K."/>
            <person name="Andreopoulos B."/>
            <person name="Lipzen A."/>
            <person name="Chen C."/>
            <person name="Yanf M."/>
            <person name="Daum C."/>
            <person name="Ng V."/>
            <person name="Clum A."/>
            <person name="Steindorff A."/>
            <person name="Ohm R."/>
            <person name="Martin F."/>
            <person name="Silar P."/>
            <person name="Natvig D."/>
            <person name="Lalanne C."/>
            <person name="Gautier V."/>
            <person name="Ament-velasquez S.L."/>
            <person name="Kruys A."/>
            <person name="Hutchinson M.I."/>
            <person name="Powell A.J."/>
            <person name="Barry K."/>
            <person name="Miller A.N."/>
            <person name="Grigoriev I.V."/>
            <person name="Debuchy R."/>
            <person name="Gladieux P."/>
            <person name="Thoren M.H."/>
            <person name="Johannesson H."/>
        </authorList>
    </citation>
    <scope>NUCLEOTIDE SEQUENCE</scope>
    <source>
        <strain evidence="8">CBS 232.78</strain>
    </source>
</reference>
<dbReference type="Proteomes" id="UP001285441">
    <property type="component" value="Unassembled WGS sequence"/>
</dbReference>
<dbReference type="GO" id="GO:0019478">
    <property type="term" value="P:D-amino acid catabolic process"/>
    <property type="evidence" value="ECO:0007669"/>
    <property type="project" value="TreeGrafter"/>
</dbReference>
<dbReference type="Pfam" id="PF01266">
    <property type="entry name" value="DAO"/>
    <property type="match status" value="1"/>
</dbReference>
<dbReference type="PROSITE" id="PS00677">
    <property type="entry name" value="DAO"/>
    <property type="match status" value="1"/>
</dbReference>
<reference evidence="8" key="1">
    <citation type="journal article" date="2023" name="Mol. Phylogenet. Evol.">
        <title>Genome-scale phylogeny and comparative genomics of the fungal order Sordariales.</title>
        <authorList>
            <person name="Hensen N."/>
            <person name="Bonometti L."/>
            <person name="Westerberg I."/>
            <person name="Brannstrom I.O."/>
            <person name="Guillou S."/>
            <person name="Cros-Aarteil S."/>
            <person name="Calhoun S."/>
            <person name="Haridas S."/>
            <person name="Kuo A."/>
            <person name="Mondo S."/>
            <person name="Pangilinan J."/>
            <person name="Riley R."/>
            <person name="LaButti K."/>
            <person name="Andreopoulos B."/>
            <person name="Lipzen A."/>
            <person name="Chen C."/>
            <person name="Yan M."/>
            <person name="Daum C."/>
            <person name="Ng V."/>
            <person name="Clum A."/>
            <person name="Steindorff A."/>
            <person name="Ohm R.A."/>
            <person name="Martin F."/>
            <person name="Silar P."/>
            <person name="Natvig D.O."/>
            <person name="Lalanne C."/>
            <person name="Gautier V."/>
            <person name="Ament-Velasquez S.L."/>
            <person name="Kruys A."/>
            <person name="Hutchinson M.I."/>
            <person name="Powell A.J."/>
            <person name="Barry K."/>
            <person name="Miller A.N."/>
            <person name="Grigoriev I.V."/>
            <person name="Debuchy R."/>
            <person name="Gladieux P."/>
            <person name="Hiltunen Thoren M."/>
            <person name="Johannesson H."/>
        </authorList>
    </citation>
    <scope>NUCLEOTIDE SEQUENCE</scope>
    <source>
        <strain evidence="8">CBS 232.78</strain>
    </source>
</reference>
<dbReference type="Gene3D" id="3.30.9.10">
    <property type="entry name" value="D-Amino Acid Oxidase, subunit A, domain 2"/>
    <property type="match status" value="1"/>
</dbReference>
<evidence type="ECO:0000259" key="7">
    <source>
        <dbReference type="Pfam" id="PF01266"/>
    </source>
</evidence>
<dbReference type="GO" id="GO:0003884">
    <property type="term" value="F:D-amino-acid oxidase activity"/>
    <property type="evidence" value="ECO:0007669"/>
    <property type="project" value="InterPro"/>
</dbReference>